<evidence type="ECO:0000256" key="1">
    <source>
        <dbReference type="SAM" id="MobiDB-lite"/>
    </source>
</evidence>
<feature type="domain" description="Suppressor of white apricot N-terminal" evidence="2">
    <location>
        <begin position="65"/>
        <end position="122"/>
    </location>
</feature>
<accession>A0A8H3C6A9</accession>
<evidence type="ECO:0000313" key="4">
    <source>
        <dbReference type="Proteomes" id="UP000663841"/>
    </source>
</evidence>
<feature type="region of interest" description="Disordered" evidence="1">
    <location>
        <begin position="230"/>
        <end position="313"/>
    </location>
</feature>
<gene>
    <name evidence="3" type="ORF">RDB_LOCUS190527</name>
</gene>
<feature type="region of interest" description="Disordered" evidence="1">
    <location>
        <begin position="1"/>
        <end position="33"/>
    </location>
</feature>
<feature type="compositionally biased region" description="Basic and acidic residues" evidence="1">
    <location>
        <begin position="259"/>
        <end position="274"/>
    </location>
</feature>
<protein>
    <recommendedName>
        <fullName evidence="2">Suppressor of white apricot N-terminal domain-containing protein</fullName>
    </recommendedName>
</protein>
<dbReference type="Pfam" id="PF09750">
    <property type="entry name" value="DRY_EERY"/>
    <property type="match status" value="1"/>
</dbReference>
<name>A0A8H3C6A9_9AGAM</name>
<dbReference type="EMBL" id="CAJMWW010000630">
    <property type="protein sequence ID" value="CAE6476146.1"/>
    <property type="molecule type" value="Genomic_DNA"/>
</dbReference>
<dbReference type="InterPro" id="IPR019147">
    <property type="entry name" value="SWAP_N_domain"/>
</dbReference>
<dbReference type="Proteomes" id="UP000663841">
    <property type="component" value="Unassembled WGS sequence"/>
</dbReference>
<feature type="compositionally biased region" description="Basic residues" evidence="1">
    <location>
        <begin position="1"/>
        <end position="19"/>
    </location>
</feature>
<proteinExistence type="predicted"/>
<organism evidence="3 4">
    <name type="scientific">Rhizoctonia solani</name>
    <dbReference type="NCBI Taxonomy" id="456999"/>
    <lineage>
        <taxon>Eukaryota</taxon>
        <taxon>Fungi</taxon>
        <taxon>Dikarya</taxon>
        <taxon>Basidiomycota</taxon>
        <taxon>Agaricomycotina</taxon>
        <taxon>Agaricomycetes</taxon>
        <taxon>Cantharellales</taxon>
        <taxon>Ceratobasidiaceae</taxon>
        <taxon>Rhizoctonia</taxon>
    </lineage>
</organism>
<dbReference type="AlphaFoldDB" id="A0A8H3C6A9"/>
<feature type="compositionally biased region" description="Basic and acidic residues" evidence="1">
    <location>
        <begin position="281"/>
        <end position="296"/>
    </location>
</feature>
<sequence length="313" mass="35708">MSGNKRKRNTRSSPHRHNPRYTSPPSSELPLHARPLRIQAYEAELVRDRPNLSDQLESRTEGGNRGGLIRWGDQDIWVDRFDVRLLLESLDSVAAPAPIQLDNLNEPPADVGWDDLPSDAEDTFFLTPKEVDEYRHDKRRKMLEQGRQDRLRALAEADEINDPGVIPEALWGGSDEEPDDAQVNLMRRTAAHIRASPNPAQLEMRIFANHGADPRFAFLRGRWKRAWARVRQEQETPPNTETKRSVMGGLSAYASDSDSDQKSADDEESDHRVEATPAQDEMEKVKAERRARAKEWARKRKESQPNEADSVPK</sequence>
<evidence type="ECO:0000259" key="2">
    <source>
        <dbReference type="Pfam" id="PF09750"/>
    </source>
</evidence>
<evidence type="ECO:0000313" key="3">
    <source>
        <dbReference type="EMBL" id="CAE6476146.1"/>
    </source>
</evidence>
<reference evidence="3" key="1">
    <citation type="submission" date="2021-01" db="EMBL/GenBank/DDBJ databases">
        <authorList>
            <person name="Kaushik A."/>
        </authorList>
    </citation>
    <scope>NUCLEOTIDE SEQUENCE</scope>
    <source>
        <strain evidence="3">AG3-T5</strain>
    </source>
</reference>
<comment type="caution">
    <text evidence="3">The sequence shown here is derived from an EMBL/GenBank/DDBJ whole genome shotgun (WGS) entry which is preliminary data.</text>
</comment>